<dbReference type="InterPro" id="IPR052022">
    <property type="entry name" value="26kDa_periplasmic_antigen"/>
</dbReference>
<reference evidence="2" key="1">
    <citation type="submission" date="2016-02" db="EMBL/GenBank/DDBJ databases">
        <authorList>
            <person name="Schultz-Johansen M."/>
            <person name="Glaring M.A."/>
            <person name="Bech P.K."/>
            <person name="Stougaard P."/>
        </authorList>
    </citation>
    <scope>NUCLEOTIDE SEQUENCE [LARGE SCALE GENOMIC DNA]</scope>
    <source>
        <strain evidence="2">S66</strain>
    </source>
</reference>
<evidence type="ECO:0000313" key="2">
    <source>
        <dbReference type="Proteomes" id="UP000070299"/>
    </source>
</evidence>
<dbReference type="PANTHER" id="PTHR34387:SF1">
    <property type="entry name" value="PERIPLASMIC IMMUNOGENIC PROTEIN"/>
    <property type="match status" value="1"/>
</dbReference>
<evidence type="ECO:0008006" key="3">
    <source>
        <dbReference type="Google" id="ProtNLM"/>
    </source>
</evidence>
<dbReference type="Pfam" id="PF04402">
    <property type="entry name" value="SIMPL"/>
    <property type="match status" value="1"/>
</dbReference>
<proteinExistence type="predicted"/>
<dbReference type="AlphaFoldDB" id="A0A136A1D3"/>
<dbReference type="GO" id="GO:0006974">
    <property type="term" value="P:DNA damage response"/>
    <property type="evidence" value="ECO:0007669"/>
    <property type="project" value="TreeGrafter"/>
</dbReference>
<gene>
    <name evidence="1" type="ORF">AX660_12815</name>
</gene>
<dbReference type="PANTHER" id="PTHR34387">
    <property type="entry name" value="SLR1258 PROTEIN"/>
    <property type="match status" value="1"/>
</dbReference>
<evidence type="ECO:0000313" key="1">
    <source>
        <dbReference type="EMBL" id="KXI29042.1"/>
    </source>
</evidence>
<name>A0A136A1D3_9ALTE</name>
<dbReference type="RefSeq" id="WP_068376027.1">
    <property type="nucleotide sequence ID" value="NZ_LSNE01000005.1"/>
</dbReference>
<dbReference type="Proteomes" id="UP000070299">
    <property type="component" value="Unassembled WGS sequence"/>
</dbReference>
<dbReference type="Gene3D" id="3.30.70.2970">
    <property type="entry name" value="Protein of unknown function (DUF541), domain 2"/>
    <property type="match status" value="1"/>
</dbReference>
<dbReference type="InterPro" id="IPR007497">
    <property type="entry name" value="SIMPL/DUF541"/>
</dbReference>
<keyword evidence="2" id="KW-1185">Reference proteome</keyword>
<dbReference type="OrthoDB" id="5700464at2"/>
<comment type="caution">
    <text evidence="1">The sequence shown here is derived from an EMBL/GenBank/DDBJ whole genome shotgun (WGS) entry which is preliminary data.</text>
</comment>
<dbReference type="Gene3D" id="3.30.110.170">
    <property type="entry name" value="Protein of unknown function (DUF541), domain 1"/>
    <property type="match status" value="1"/>
</dbReference>
<dbReference type="EMBL" id="LSNE01000005">
    <property type="protein sequence ID" value="KXI29042.1"/>
    <property type="molecule type" value="Genomic_DNA"/>
</dbReference>
<protein>
    <recommendedName>
        <fullName evidence="3">SIMPL domain-containing protein</fullName>
    </recommendedName>
</protein>
<organism evidence="1 2">
    <name type="scientific">Paraglaciecola hydrolytica</name>
    <dbReference type="NCBI Taxonomy" id="1799789"/>
    <lineage>
        <taxon>Bacteria</taxon>
        <taxon>Pseudomonadati</taxon>
        <taxon>Pseudomonadota</taxon>
        <taxon>Gammaproteobacteria</taxon>
        <taxon>Alteromonadales</taxon>
        <taxon>Alteromonadaceae</taxon>
        <taxon>Paraglaciecola</taxon>
    </lineage>
</organism>
<accession>A0A136A1D3</accession>
<sequence>MKKLVILSLLLLSACGPKPPMHHGESRQITVNGLGSVQSVPDRFNFTVVVEERGESASELNKRVSDKTKQVVSLLTELKVEPKNIQSLQVQFNPWIEYNDNTQEQKGFILSRQIQISLDDLTLYDQAIDSVLQLKINRIEGFSYSNSKGAAHYQDAIKYALLDAQTRASHMAETLGLKLGKAISISEQSQGQPVMREKIYSTRARMASDSMPGQMDTEAQVAVVFELLN</sequence>
<dbReference type="PROSITE" id="PS51257">
    <property type="entry name" value="PROKAR_LIPOPROTEIN"/>
    <property type="match status" value="1"/>
</dbReference>
<dbReference type="STRING" id="1799789.AX660_12815"/>